<evidence type="ECO:0000313" key="8">
    <source>
        <dbReference type="Proteomes" id="UP000000851"/>
    </source>
</evidence>
<dbReference type="Gene3D" id="1.20.1250.20">
    <property type="entry name" value="MFS general substrate transporter like domains"/>
    <property type="match status" value="1"/>
</dbReference>
<dbReference type="InParanoid" id="C7PXY2"/>
<dbReference type="InterPro" id="IPR011701">
    <property type="entry name" value="MFS"/>
</dbReference>
<keyword evidence="2 5" id="KW-0812">Transmembrane</keyword>
<feature type="transmembrane region" description="Helical" evidence="5">
    <location>
        <begin position="275"/>
        <end position="299"/>
    </location>
</feature>
<dbReference type="STRING" id="479433.Caci_4580"/>
<proteinExistence type="predicted"/>
<evidence type="ECO:0000313" key="7">
    <source>
        <dbReference type="EMBL" id="ACU73442.1"/>
    </source>
</evidence>
<comment type="subcellular location">
    <subcellularLocation>
        <location evidence="1">Cell membrane</location>
        <topology evidence="1">Multi-pass membrane protein</topology>
    </subcellularLocation>
</comment>
<dbReference type="InterPro" id="IPR036259">
    <property type="entry name" value="MFS_trans_sf"/>
</dbReference>
<feature type="transmembrane region" description="Helical" evidence="5">
    <location>
        <begin position="368"/>
        <end position="394"/>
    </location>
</feature>
<dbReference type="Proteomes" id="UP000000851">
    <property type="component" value="Chromosome"/>
</dbReference>
<dbReference type="GO" id="GO:0005886">
    <property type="term" value="C:plasma membrane"/>
    <property type="evidence" value="ECO:0007669"/>
    <property type="project" value="UniProtKB-SubCell"/>
</dbReference>
<dbReference type="RefSeq" id="WP_015793171.1">
    <property type="nucleotide sequence ID" value="NC_013131.1"/>
</dbReference>
<feature type="transmembrane region" description="Helical" evidence="5">
    <location>
        <begin position="26"/>
        <end position="46"/>
    </location>
</feature>
<evidence type="ECO:0000256" key="1">
    <source>
        <dbReference type="ARBA" id="ARBA00004651"/>
    </source>
</evidence>
<evidence type="ECO:0000256" key="4">
    <source>
        <dbReference type="ARBA" id="ARBA00023136"/>
    </source>
</evidence>
<keyword evidence="8" id="KW-1185">Reference proteome</keyword>
<feature type="transmembrane region" description="Helical" evidence="5">
    <location>
        <begin position="446"/>
        <end position="465"/>
    </location>
</feature>
<evidence type="ECO:0000259" key="6">
    <source>
        <dbReference type="PROSITE" id="PS50850"/>
    </source>
</evidence>
<dbReference type="PANTHER" id="PTHR42718:SF35">
    <property type="entry name" value="BLL0718 PROTEIN"/>
    <property type="match status" value="1"/>
</dbReference>
<sequence>MSGADPIGQRTRAEPQAAAATPLPRALLLIGVVMAVVGSVGGPLITSVATTLHVSLAAAQWTLTVSLLTGAVATPVLGRLGSGARRRPVVLGTLGVIVVGSVLTVLPLPLGPLLVGRAAQGCGLALGPLMMASAREHLDKARAASTIAMISVASTAGVGFGYPLAGYLTDVGGIRLAYAAALGLSAVAFLVAFRFFPASQQPVAPAPDAAASLLLTAGVLVLLLVLGEASLWQDHLAVAVGGVVAALLLVAWTLRERALVNPLVDLRLLRHRAVAGANAAMLVAGVGMYLLLSCITRYVQTPRVAGYGFGLSTFTAGLFLVPFSVVGFVAGRLSPRVRRYLSAPALVTAATAVVIGAFALFAVARGSIAGPLVSMTLLGLGVGAFSAAMPAVILEVTPAQETASAMGVNQVVRSIGFSLGSTLSALLLAAHTPAGAVFPTDEGFTVTAWIGAAVTAIALGISFTLRPESEPER</sequence>
<dbReference type="Gene3D" id="1.20.1720.10">
    <property type="entry name" value="Multidrug resistance protein D"/>
    <property type="match status" value="1"/>
</dbReference>
<dbReference type="PANTHER" id="PTHR42718">
    <property type="entry name" value="MAJOR FACILITATOR SUPERFAMILY MULTIDRUG TRANSPORTER MFSC"/>
    <property type="match status" value="1"/>
</dbReference>
<dbReference type="KEGG" id="cai:Caci_4580"/>
<organism evidence="7 8">
    <name type="scientific">Catenulispora acidiphila (strain DSM 44928 / JCM 14897 / NBRC 102108 / NRRL B-24433 / ID139908)</name>
    <dbReference type="NCBI Taxonomy" id="479433"/>
    <lineage>
        <taxon>Bacteria</taxon>
        <taxon>Bacillati</taxon>
        <taxon>Actinomycetota</taxon>
        <taxon>Actinomycetes</taxon>
        <taxon>Catenulisporales</taxon>
        <taxon>Catenulisporaceae</taxon>
        <taxon>Catenulispora</taxon>
    </lineage>
</organism>
<name>C7PXY2_CATAD</name>
<dbReference type="EMBL" id="CP001700">
    <property type="protein sequence ID" value="ACU73442.1"/>
    <property type="molecule type" value="Genomic_DNA"/>
</dbReference>
<feature type="transmembrane region" description="Helical" evidence="5">
    <location>
        <begin position="305"/>
        <end position="329"/>
    </location>
</feature>
<feature type="transmembrane region" description="Helical" evidence="5">
    <location>
        <begin position="58"/>
        <end position="77"/>
    </location>
</feature>
<evidence type="ECO:0000256" key="5">
    <source>
        <dbReference type="SAM" id="Phobius"/>
    </source>
</evidence>
<feature type="transmembrane region" description="Helical" evidence="5">
    <location>
        <begin position="341"/>
        <end position="362"/>
    </location>
</feature>
<feature type="transmembrane region" description="Helical" evidence="5">
    <location>
        <begin position="114"/>
        <end position="132"/>
    </location>
</feature>
<reference evidence="7 8" key="1">
    <citation type="journal article" date="2009" name="Stand. Genomic Sci.">
        <title>Complete genome sequence of Catenulispora acidiphila type strain (ID 139908).</title>
        <authorList>
            <person name="Copeland A."/>
            <person name="Lapidus A."/>
            <person name="Glavina Del Rio T."/>
            <person name="Nolan M."/>
            <person name="Lucas S."/>
            <person name="Chen F."/>
            <person name="Tice H."/>
            <person name="Cheng J.F."/>
            <person name="Bruce D."/>
            <person name="Goodwin L."/>
            <person name="Pitluck S."/>
            <person name="Mikhailova N."/>
            <person name="Pati A."/>
            <person name="Ivanova N."/>
            <person name="Mavromatis K."/>
            <person name="Chen A."/>
            <person name="Palaniappan K."/>
            <person name="Chain P."/>
            <person name="Land M."/>
            <person name="Hauser L."/>
            <person name="Chang Y.J."/>
            <person name="Jeffries C.D."/>
            <person name="Chertkov O."/>
            <person name="Brettin T."/>
            <person name="Detter J.C."/>
            <person name="Han C."/>
            <person name="Ali Z."/>
            <person name="Tindall B.J."/>
            <person name="Goker M."/>
            <person name="Bristow J."/>
            <person name="Eisen J.A."/>
            <person name="Markowitz V."/>
            <person name="Hugenholtz P."/>
            <person name="Kyrpides N.C."/>
            <person name="Klenk H.P."/>
        </authorList>
    </citation>
    <scope>NUCLEOTIDE SEQUENCE [LARGE SCALE GENOMIC DNA]</scope>
    <source>
        <strain evidence="8">DSM 44928 / JCM 14897 / NBRC 102108 / NRRL B-24433 / ID139908</strain>
    </source>
</reference>
<dbReference type="Pfam" id="PF07690">
    <property type="entry name" value="MFS_1"/>
    <property type="match status" value="1"/>
</dbReference>
<feature type="transmembrane region" description="Helical" evidence="5">
    <location>
        <begin position="415"/>
        <end position="434"/>
    </location>
</feature>
<feature type="domain" description="Major facilitator superfamily (MFS) profile" evidence="6">
    <location>
        <begin position="19"/>
        <end position="470"/>
    </location>
</feature>
<feature type="transmembrane region" description="Helical" evidence="5">
    <location>
        <begin position="235"/>
        <end position="254"/>
    </location>
</feature>
<evidence type="ECO:0000256" key="2">
    <source>
        <dbReference type="ARBA" id="ARBA00022692"/>
    </source>
</evidence>
<dbReference type="GO" id="GO:0022857">
    <property type="term" value="F:transmembrane transporter activity"/>
    <property type="evidence" value="ECO:0007669"/>
    <property type="project" value="InterPro"/>
</dbReference>
<protein>
    <submittedName>
        <fullName evidence="7">Major facilitator superfamily MFS_1</fullName>
    </submittedName>
</protein>
<keyword evidence="3 5" id="KW-1133">Transmembrane helix</keyword>
<dbReference type="InterPro" id="IPR020846">
    <property type="entry name" value="MFS_dom"/>
</dbReference>
<keyword evidence="4 5" id="KW-0472">Membrane</keyword>
<dbReference type="HOGENOM" id="CLU_000960_34_3_11"/>
<dbReference type="eggNOG" id="COG2814">
    <property type="taxonomic scope" value="Bacteria"/>
</dbReference>
<feature type="transmembrane region" description="Helical" evidence="5">
    <location>
        <begin position="209"/>
        <end position="229"/>
    </location>
</feature>
<accession>C7PXY2</accession>
<feature type="transmembrane region" description="Helical" evidence="5">
    <location>
        <begin position="89"/>
        <end position="108"/>
    </location>
</feature>
<gene>
    <name evidence="7" type="ordered locus">Caci_4580</name>
</gene>
<feature type="transmembrane region" description="Helical" evidence="5">
    <location>
        <begin position="176"/>
        <end position="197"/>
    </location>
</feature>
<evidence type="ECO:0000256" key="3">
    <source>
        <dbReference type="ARBA" id="ARBA00022989"/>
    </source>
</evidence>
<dbReference type="SUPFAM" id="SSF103473">
    <property type="entry name" value="MFS general substrate transporter"/>
    <property type="match status" value="1"/>
</dbReference>
<dbReference type="PROSITE" id="PS50850">
    <property type="entry name" value="MFS"/>
    <property type="match status" value="1"/>
</dbReference>
<dbReference type="AlphaFoldDB" id="C7PXY2"/>
<feature type="transmembrane region" description="Helical" evidence="5">
    <location>
        <begin position="144"/>
        <end position="164"/>
    </location>
</feature>